<protein>
    <submittedName>
        <fullName evidence="2">Transcriptional regulator, PadR family</fullName>
    </submittedName>
</protein>
<organism evidence="2 3">
    <name type="scientific">Micromonospora rhizosphaerae</name>
    <dbReference type="NCBI Taxonomy" id="568872"/>
    <lineage>
        <taxon>Bacteria</taxon>
        <taxon>Bacillati</taxon>
        <taxon>Actinomycetota</taxon>
        <taxon>Actinomycetes</taxon>
        <taxon>Micromonosporales</taxon>
        <taxon>Micromonosporaceae</taxon>
        <taxon>Micromonospora</taxon>
    </lineage>
</organism>
<dbReference type="SUPFAM" id="SSF46785">
    <property type="entry name" value="Winged helix' DNA-binding domain"/>
    <property type="match status" value="1"/>
</dbReference>
<dbReference type="InterPro" id="IPR036388">
    <property type="entry name" value="WH-like_DNA-bd_sf"/>
</dbReference>
<reference evidence="3" key="1">
    <citation type="submission" date="2016-06" db="EMBL/GenBank/DDBJ databases">
        <authorList>
            <person name="Varghese N."/>
            <person name="Submissions Spin"/>
        </authorList>
    </citation>
    <scope>NUCLEOTIDE SEQUENCE [LARGE SCALE GENOMIC DNA]</scope>
    <source>
        <strain evidence="3">DSM 45431</strain>
    </source>
</reference>
<dbReference type="Proteomes" id="UP000199413">
    <property type="component" value="Unassembled WGS sequence"/>
</dbReference>
<dbReference type="AlphaFoldDB" id="A0A1C6SRT7"/>
<dbReference type="PANTHER" id="PTHR33169:SF14">
    <property type="entry name" value="TRANSCRIPTIONAL REGULATOR RV3488"/>
    <property type="match status" value="1"/>
</dbReference>
<proteinExistence type="predicted"/>
<gene>
    <name evidence="2" type="ORF">GA0070624_4390</name>
</gene>
<evidence type="ECO:0000259" key="1">
    <source>
        <dbReference type="Pfam" id="PF03551"/>
    </source>
</evidence>
<evidence type="ECO:0000313" key="3">
    <source>
        <dbReference type="Proteomes" id="UP000199413"/>
    </source>
</evidence>
<dbReference type="Gene3D" id="1.10.10.10">
    <property type="entry name" value="Winged helix-like DNA-binding domain superfamily/Winged helix DNA-binding domain"/>
    <property type="match status" value="1"/>
</dbReference>
<accession>A0A1C6SRT7</accession>
<dbReference type="Pfam" id="PF03551">
    <property type="entry name" value="PadR"/>
    <property type="match status" value="1"/>
</dbReference>
<dbReference type="InterPro" id="IPR005149">
    <property type="entry name" value="Tscrpt_reg_PadR_N"/>
</dbReference>
<feature type="domain" description="Transcription regulator PadR N-terminal" evidence="1">
    <location>
        <begin position="29"/>
        <end position="101"/>
    </location>
</feature>
<name>A0A1C6SRT7_9ACTN</name>
<evidence type="ECO:0000313" key="2">
    <source>
        <dbReference type="EMBL" id="SCL32052.1"/>
    </source>
</evidence>
<dbReference type="STRING" id="568872.GA0070624_4390"/>
<keyword evidence="3" id="KW-1185">Reference proteome</keyword>
<sequence>MRWDTTGKKEPQVLPMRPELLKGHLDALLLAVLEPGPQHGYAVIEALRASSDGALDLPTGTVYPALHRLERAGLIASDWHTVGGRRRRAYHLTPAGQAALSEQRAVWDHFSTAVTTVLGRRAWPTTA</sequence>
<dbReference type="PANTHER" id="PTHR33169">
    <property type="entry name" value="PADR-FAMILY TRANSCRIPTIONAL REGULATOR"/>
    <property type="match status" value="1"/>
</dbReference>
<dbReference type="InterPro" id="IPR052509">
    <property type="entry name" value="Metal_resp_DNA-bind_regulator"/>
</dbReference>
<dbReference type="InterPro" id="IPR036390">
    <property type="entry name" value="WH_DNA-bd_sf"/>
</dbReference>
<dbReference type="EMBL" id="FMHV01000002">
    <property type="protein sequence ID" value="SCL32052.1"/>
    <property type="molecule type" value="Genomic_DNA"/>
</dbReference>